<gene>
    <name evidence="3" type="primary">LOC111083156</name>
</gene>
<dbReference type="RefSeq" id="XP_022235161.1">
    <property type="nucleotide sequence ID" value="XM_022379453.1"/>
</dbReference>
<dbReference type="GeneID" id="111083156"/>
<feature type="region of interest" description="Disordered" evidence="1">
    <location>
        <begin position="474"/>
        <end position="510"/>
    </location>
</feature>
<organism evidence="2 3">
    <name type="scientific">Limulus polyphemus</name>
    <name type="common">Atlantic horseshoe crab</name>
    <dbReference type="NCBI Taxonomy" id="6850"/>
    <lineage>
        <taxon>Eukaryota</taxon>
        <taxon>Metazoa</taxon>
        <taxon>Ecdysozoa</taxon>
        <taxon>Arthropoda</taxon>
        <taxon>Chelicerata</taxon>
        <taxon>Merostomata</taxon>
        <taxon>Xiphosura</taxon>
        <taxon>Limulidae</taxon>
        <taxon>Limulus</taxon>
    </lineage>
</organism>
<feature type="compositionally biased region" description="Basic and acidic residues" evidence="1">
    <location>
        <begin position="280"/>
        <end position="298"/>
    </location>
</feature>
<accession>A0ABM1RUV6</accession>
<feature type="compositionally biased region" description="Polar residues" evidence="1">
    <location>
        <begin position="478"/>
        <end position="490"/>
    </location>
</feature>
<evidence type="ECO:0000313" key="3">
    <source>
        <dbReference type="RefSeq" id="XP_022235161.1"/>
    </source>
</evidence>
<keyword evidence="2" id="KW-1185">Reference proteome</keyword>
<feature type="non-terminal residue" evidence="3">
    <location>
        <position position="1"/>
    </location>
</feature>
<reference evidence="3" key="1">
    <citation type="submission" date="2025-08" db="UniProtKB">
        <authorList>
            <consortium name="RefSeq"/>
        </authorList>
    </citation>
    <scope>IDENTIFICATION</scope>
    <source>
        <tissue evidence="3">Muscle</tissue>
    </source>
</reference>
<protein>
    <submittedName>
        <fullName evidence="3">Uncharacterized protein LOC111083156</fullName>
    </submittedName>
</protein>
<sequence>FQVLNILATLIPPFWSPWHENIILWLRLVEGLVIPLVFYLTDSHHRSALRRAFQRRSGKFSDFGDDRHSPLYLEGNTKLSPFGSVTPIGIITNYRRTPGKKGKLQHSSAQKKSLWRTRAKKQILPSVYGVDTVLSPSHLTSNLQTVVQTKPQPEKDDVTKLSSLQMDAWRDADAHIYATLSDNLSNLSYQSSLPEDNVFGVGGAEAEEEIYGGSLTTVANADFEFHYTCLGDVRSGDVFCKYDSEMELSGSEEEVWKYPDNSSEKSSISETVQDLVIHIDSPKDSSRVKGSPENEKTVQKTRHQSNDIIPFHVYRLLTEELSRSISPRPQNSWFSMNDLDHIGDKSDSTNSDSEEAVFVVPVKSESMMSLYKIPLPLDNTPSKSRSESNLFWRRNSSDLQHKPSLKEEQFASEGKLLDVLWKNNRSSLLLGRSSRVRKAKKRKTNNKQKHYRNQFSRKSQEELVGTIRLDTGPVLSEENMQPPNTLQNVLASGEKNEKDNLRSTVKPEFV</sequence>
<feature type="region of interest" description="Disordered" evidence="1">
    <location>
        <begin position="280"/>
        <end position="302"/>
    </location>
</feature>
<dbReference type="Proteomes" id="UP000694941">
    <property type="component" value="Unplaced"/>
</dbReference>
<proteinExistence type="predicted"/>
<name>A0ABM1RUV6_LIMPO</name>
<evidence type="ECO:0000313" key="2">
    <source>
        <dbReference type="Proteomes" id="UP000694941"/>
    </source>
</evidence>
<evidence type="ECO:0000256" key="1">
    <source>
        <dbReference type="SAM" id="MobiDB-lite"/>
    </source>
</evidence>